<comment type="subunit">
    <text evidence="2">The avian keratins (F-ker, S-ker, C-ker and B-ker) are a complex mixture of very similar polypeptides.</text>
</comment>
<proteinExistence type="inferred from homology"/>
<evidence type="ECO:0000256" key="2">
    <source>
        <dbReference type="ARBA" id="ARBA00011806"/>
    </source>
</evidence>
<dbReference type="GO" id="GO:0005882">
    <property type="term" value="C:intermediate filament"/>
    <property type="evidence" value="ECO:0007669"/>
    <property type="project" value="UniProtKB-KW"/>
</dbReference>
<dbReference type="Pfam" id="PF02422">
    <property type="entry name" value="Keratin"/>
    <property type="match status" value="2"/>
</dbReference>
<dbReference type="EMBL" id="JAUNZN010000028">
    <property type="protein sequence ID" value="KAK4807743.1"/>
    <property type="molecule type" value="Genomic_DNA"/>
</dbReference>
<dbReference type="PANTHER" id="PTHR31203">
    <property type="entry name" value="BETA-KERATIN-RELATED PROTEIN-RELATED"/>
    <property type="match status" value="1"/>
</dbReference>
<organism evidence="5 6">
    <name type="scientific">Mycteria americana</name>
    <name type="common">Wood stork</name>
    <dbReference type="NCBI Taxonomy" id="33587"/>
    <lineage>
        <taxon>Eukaryota</taxon>
        <taxon>Metazoa</taxon>
        <taxon>Chordata</taxon>
        <taxon>Craniata</taxon>
        <taxon>Vertebrata</taxon>
        <taxon>Euteleostomi</taxon>
        <taxon>Archelosauria</taxon>
        <taxon>Archosauria</taxon>
        <taxon>Dinosauria</taxon>
        <taxon>Saurischia</taxon>
        <taxon>Theropoda</taxon>
        <taxon>Coelurosauria</taxon>
        <taxon>Aves</taxon>
        <taxon>Neognathae</taxon>
        <taxon>Neoaves</taxon>
        <taxon>Aequornithes</taxon>
        <taxon>Ciconiiformes</taxon>
        <taxon>Ciconiidae</taxon>
        <taxon>Mycteria</taxon>
    </lineage>
</organism>
<keyword evidence="4" id="KW-0007">Acetylation</keyword>
<evidence type="ECO:0000256" key="4">
    <source>
        <dbReference type="ARBA" id="ARBA00022990"/>
    </source>
</evidence>
<dbReference type="AlphaFoldDB" id="A0AAN7NCB3"/>
<gene>
    <name evidence="5" type="ORF">QYF61_019441</name>
</gene>
<evidence type="ECO:0000313" key="5">
    <source>
        <dbReference type="EMBL" id="KAK4807743.1"/>
    </source>
</evidence>
<sequence length="223" mass="24023">MGGSPSCSISNQVWICHMSPYNECCLPPGVTCPEPFALTSNETCVIKYPDTIVDIVDPDLPPYSVIYPGPTLTTFPQQTLALPYHSLTMASDQLACTNPCEAKCPQPLATSSNEPCVVACGDSRVIIYPPPVVVTFPGPILTTYPQQTVVGASEPSEVALAEPPTAAALPAEVTGRLEAAVEKLAPQVIARPEPRCAPKYSYTYSSQWTHPCNSYRSGKRWTY</sequence>
<dbReference type="GO" id="GO:0005200">
    <property type="term" value="F:structural constituent of cytoskeleton"/>
    <property type="evidence" value="ECO:0007669"/>
    <property type="project" value="InterPro"/>
</dbReference>
<dbReference type="PANTHER" id="PTHR31203:SF1">
    <property type="entry name" value="BETA-KERATIN-RELATED PROTEIN-RELATED"/>
    <property type="match status" value="1"/>
</dbReference>
<evidence type="ECO:0000256" key="3">
    <source>
        <dbReference type="ARBA" id="ARBA00022744"/>
    </source>
</evidence>
<reference evidence="5 6" key="1">
    <citation type="journal article" date="2023" name="J. Hered.">
        <title>Chromosome-level genome of the wood stork (Mycteria americana) provides insight into avian chromosome evolution.</title>
        <authorList>
            <person name="Flamio R. Jr."/>
            <person name="Ramstad K.M."/>
        </authorList>
    </citation>
    <scope>NUCLEOTIDE SEQUENCE [LARGE SCALE GENOMIC DNA]</scope>
    <source>
        <strain evidence="5">JAX WOST 10</strain>
    </source>
</reference>
<name>A0AAN7NCB3_MYCAM</name>
<comment type="caution">
    <text evidence="5">The sequence shown here is derived from an EMBL/GenBank/DDBJ whole genome shotgun (WGS) entry which is preliminary data.</text>
</comment>
<dbReference type="InterPro" id="IPR003461">
    <property type="entry name" value="Keratin"/>
</dbReference>
<protein>
    <recommendedName>
        <fullName evidence="7">Keratin</fullName>
    </recommendedName>
</protein>
<evidence type="ECO:0008006" key="7">
    <source>
        <dbReference type="Google" id="ProtNLM"/>
    </source>
</evidence>
<dbReference type="Proteomes" id="UP001333110">
    <property type="component" value="Unassembled WGS sequence"/>
</dbReference>
<evidence type="ECO:0000313" key="6">
    <source>
        <dbReference type="Proteomes" id="UP001333110"/>
    </source>
</evidence>
<evidence type="ECO:0000256" key="1">
    <source>
        <dbReference type="ARBA" id="ARBA00008702"/>
    </source>
</evidence>
<accession>A0AAN7NCB3</accession>
<comment type="similarity">
    <text evidence="1">Belongs to the avian keratin family.</text>
</comment>
<keyword evidence="3" id="KW-0416">Keratin</keyword>
<keyword evidence="6" id="KW-1185">Reference proteome</keyword>